<dbReference type="InterPro" id="IPR034242">
    <property type="entry name" value="MauL"/>
</dbReference>
<comment type="caution">
    <text evidence="1">The sequence shown here is derived from an EMBL/GenBank/DDBJ whole genome shotgun (WGS) entry which is preliminary data.</text>
</comment>
<dbReference type="Gene3D" id="2.60.40.420">
    <property type="entry name" value="Cupredoxins - blue copper proteins"/>
    <property type="match status" value="1"/>
</dbReference>
<accession>A0A4Q7ZAI3</accession>
<dbReference type="CDD" id="cd04221">
    <property type="entry name" value="MauL"/>
    <property type="match status" value="1"/>
</dbReference>
<dbReference type="EMBL" id="SHKX01000010">
    <property type="protein sequence ID" value="RZU47570.1"/>
    <property type="molecule type" value="Genomic_DNA"/>
</dbReference>
<protein>
    <recommendedName>
        <fullName evidence="3">Plastocyanin</fullName>
    </recommendedName>
</protein>
<dbReference type="RefSeq" id="WP_130410799.1">
    <property type="nucleotide sequence ID" value="NZ_SHKX01000010.1"/>
</dbReference>
<organism evidence="1 2">
    <name type="scientific">Fluviicoccus keumensis</name>
    <dbReference type="NCBI Taxonomy" id="1435465"/>
    <lineage>
        <taxon>Bacteria</taxon>
        <taxon>Pseudomonadati</taxon>
        <taxon>Pseudomonadota</taxon>
        <taxon>Gammaproteobacteria</taxon>
        <taxon>Moraxellales</taxon>
        <taxon>Moraxellaceae</taxon>
        <taxon>Fluviicoccus</taxon>
    </lineage>
</organism>
<dbReference type="InterPro" id="IPR008972">
    <property type="entry name" value="Cupredoxin"/>
</dbReference>
<sequence length="209" mass="22884">MLPRLKTDAGLMVALWLAAWPVLAAEWSVRVLTADGQPLPDAVVWVSPGAPPLSPAPSVMDQIDKRFKPFVLPVQAGTQVDFPNSDSINHHVYSFSPAKRFELKLFPGSHNAHTVLFDKPGLVTLGCNIHDWMLAYILVLPTSSFGQTNAEGEVRLSAPDSAAKEISVWHPRLASAPEPLVQKLSATPLVIRLAQPLKPDPRRRPHGYD</sequence>
<evidence type="ECO:0008006" key="3">
    <source>
        <dbReference type="Google" id="ProtNLM"/>
    </source>
</evidence>
<dbReference type="OrthoDB" id="9772097at2"/>
<dbReference type="AlphaFoldDB" id="A0A4Q7ZAI3"/>
<proteinExistence type="predicted"/>
<gene>
    <name evidence="1" type="ORF">EV700_0534</name>
</gene>
<keyword evidence="2" id="KW-1185">Reference proteome</keyword>
<reference evidence="1 2" key="1">
    <citation type="submission" date="2019-02" db="EMBL/GenBank/DDBJ databases">
        <title>Genomic Encyclopedia of Type Strains, Phase IV (KMG-IV): sequencing the most valuable type-strain genomes for metagenomic binning, comparative biology and taxonomic classification.</title>
        <authorList>
            <person name="Goeker M."/>
        </authorList>
    </citation>
    <scope>NUCLEOTIDE SEQUENCE [LARGE SCALE GENOMIC DNA]</scope>
    <source>
        <strain evidence="1 2">DSM 105135</strain>
    </source>
</reference>
<dbReference type="SUPFAM" id="SSF49503">
    <property type="entry name" value="Cupredoxins"/>
    <property type="match status" value="1"/>
</dbReference>
<name>A0A4Q7ZAI3_9GAMM</name>
<evidence type="ECO:0000313" key="1">
    <source>
        <dbReference type="EMBL" id="RZU47570.1"/>
    </source>
</evidence>
<dbReference type="Proteomes" id="UP000292423">
    <property type="component" value="Unassembled WGS sequence"/>
</dbReference>
<evidence type="ECO:0000313" key="2">
    <source>
        <dbReference type="Proteomes" id="UP000292423"/>
    </source>
</evidence>